<dbReference type="PANTHER" id="PTHR33596:SF4">
    <property type="entry name" value="COLD-REGULATED 413 PLASMA MEMBRANE PROTEIN 4-LIKE"/>
    <property type="match status" value="1"/>
</dbReference>
<feature type="transmembrane region" description="Helical" evidence="6">
    <location>
        <begin position="157"/>
        <end position="177"/>
    </location>
</feature>
<name>A0AAV8TUY5_9ROSI</name>
<protein>
    <submittedName>
        <fullName evidence="7">Uncharacterized protein</fullName>
    </submittedName>
</protein>
<organism evidence="7 8">
    <name type="scientific">Erythroxylum novogranatense</name>
    <dbReference type="NCBI Taxonomy" id="1862640"/>
    <lineage>
        <taxon>Eukaryota</taxon>
        <taxon>Viridiplantae</taxon>
        <taxon>Streptophyta</taxon>
        <taxon>Embryophyta</taxon>
        <taxon>Tracheophyta</taxon>
        <taxon>Spermatophyta</taxon>
        <taxon>Magnoliopsida</taxon>
        <taxon>eudicotyledons</taxon>
        <taxon>Gunneridae</taxon>
        <taxon>Pentapetalae</taxon>
        <taxon>rosids</taxon>
        <taxon>fabids</taxon>
        <taxon>Malpighiales</taxon>
        <taxon>Erythroxylaceae</taxon>
        <taxon>Erythroxylum</taxon>
    </lineage>
</organism>
<feature type="transmembrane region" description="Helical" evidence="6">
    <location>
        <begin position="32"/>
        <end position="49"/>
    </location>
</feature>
<gene>
    <name evidence="7" type="ORF">K2173_021413</name>
</gene>
<comment type="caution">
    <text evidence="7">The sequence shown here is derived from an EMBL/GenBank/DDBJ whole genome shotgun (WGS) entry which is preliminary data.</text>
</comment>
<dbReference type="AlphaFoldDB" id="A0AAV8TUY5"/>
<evidence type="ECO:0000313" key="7">
    <source>
        <dbReference type="EMBL" id="KAJ8770766.1"/>
    </source>
</evidence>
<dbReference type="InterPro" id="IPR008892">
    <property type="entry name" value="COR413"/>
</dbReference>
<reference evidence="7 8" key="1">
    <citation type="submission" date="2021-09" db="EMBL/GenBank/DDBJ databases">
        <title>Genomic insights and catalytic innovation underlie evolution of tropane alkaloids biosynthesis.</title>
        <authorList>
            <person name="Wang Y.-J."/>
            <person name="Tian T."/>
            <person name="Huang J.-P."/>
            <person name="Huang S.-X."/>
        </authorList>
    </citation>
    <scope>NUCLEOTIDE SEQUENCE [LARGE SCALE GENOMIC DNA]</scope>
    <source>
        <strain evidence="7">KIB-2018</strain>
        <tissue evidence="7">Leaf</tissue>
    </source>
</reference>
<evidence type="ECO:0000256" key="1">
    <source>
        <dbReference type="ARBA" id="ARBA00004141"/>
    </source>
</evidence>
<accession>A0AAV8TUY5</accession>
<keyword evidence="4 6" id="KW-1133">Transmembrane helix</keyword>
<dbReference type="EMBL" id="JAIWQS010000003">
    <property type="protein sequence ID" value="KAJ8770766.1"/>
    <property type="molecule type" value="Genomic_DNA"/>
</dbReference>
<feature type="transmembrane region" description="Helical" evidence="6">
    <location>
        <begin position="125"/>
        <end position="145"/>
    </location>
</feature>
<evidence type="ECO:0000256" key="6">
    <source>
        <dbReference type="SAM" id="Phobius"/>
    </source>
</evidence>
<comment type="similarity">
    <text evidence="2">Belongs to the Cold-regulated 413 protein family.</text>
</comment>
<evidence type="ECO:0000256" key="4">
    <source>
        <dbReference type="ARBA" id="ARBA00022989"/>
    </source>
</evidence>
<proteinExistence type="inferred from homology"/>
<keyword evidence="5 6" id="KW-0472">Membrane</keyword>
<comment type="subcellular location">
    <subcellularLocation>
        <location evidence="1">Membrane</location>
        <topology evidence="1">Multi-pass membrane protein</topology>
    </subcellularLocation>
</comment>
<evidence type="ECO:0000256" key="2">
    <source>
        <dbReference type="ARBA" id="ARBA00005852"/>
    </source>
</evidence>
<dbReference type="Pfam" id="PF05562">
    <property type="entry name" value="WCOR413"/>
    <property type="match status" value="1"/>
</dbReference>
<dbReference type="Proteomes" id="UP001159364">
    <property type="component" value="Linkage Group LG03"/>
</dbReference>
<keyword evidence="3 6" id="KW-0812">Transmembrane</keyword>
<evidence type="ECO:0000313" key="8">
    <source>
        <dbReference type="Proteomes" id="UP001159364"/>
    </source>
</evidence>
<feature type="transmembrane region" description="Helical" evidence="6">
    <location>
        <begin position="61"/>
        <end position="79"/>
    </location>
</feature>
<keyword evidence="8" id="KW-1185">Reference proteome</keyword>
<evidence type="ECO:0000256" key="5">
    <source>
        <dbReference type="ARBA" id="ARBA00023136"/>
    </source>
</evidence>
<dbReference type="GO" id="GO:0016020">
    <property type="term" value="C:membrane"/>
    <property type="evidence" value="ECO:0007669"/>
    <property type="project" value="UniProtKB-SubCell"/>
</dbReference>
<dbReference type="PANTHER" id="PTHR33596">
    <property type="entry name" value="COLD-REGULATED 413 PLASMA MEMBRANE PROTEIN 2"/>
    <property type="match status" value="1"/>
</dbReference>
<evidence type="ECO:0000256" key="3">
    <source>
        <dbReference type="ARBA" id="ARBA00022692"/>
    </source>
</evidence>
<sequence>MDNLIVEVVASLVYNATEATIGFPESKSVRSLASFEWGGTISSLFLLILNQTGRKSSMQTTLLALYLFISFPSVFFMILRGELGYWVAFLLTAANLFFPENFPVSRFTLFVVTPNWLADGLRTSIVGGVMCLIIGILTVITEMVGEGFRTRSCVCNLRCFGYCIGTAFLLFFTMLYLCLGLW</sequence>